<dbReference type="Proteomes" id="UP000032214">
    <property type="component" value="Unassembled WGS sequence"/>
</dbReference>
<reference evidence="2 3" key="1">
    <citation type="journal article" date="2013" name="Proc. Natl. Acad. Sci. U.S.A.">
        <title>Candidate phylum TM6 genome recovered from a hospital sink biofilm provides genomic insights into this uncultivated phylum.</title>
        <authorList>
            <person name="McLean J.S."/>
            <person name="Lombardo M.J."/>
            <person name="Badger J.H."/>
            <person name="Edlund A."/>
            <person name="Novotny M."/>
            <person name="Yee-Greenbaum J."/>
            <person name="Vyahhi N."/>
            <person name="Hall A.P."/>
            <person name="Yang Y."/>
            <person name="Dupont C.L."/>
            <person name="Ziegler M.G."/>
            <person name="Chitsaz H."/>
            <person name="Allen A.E."/>
            <person name="Yooseph S."/>
            <person name="Tesler G."/>
            <person name="Pevzner P.A."/>
            <person name="Friedman R.M."/>
            <person name="Nealson K.H."/>
            <person name="Venter J.C."/>
            <person name="Lasken R.S."/>
        </authorList>
    </citation>
    <scope>NUCLEOTIDE SEQUENCE [LARGE SCALE GENOMIC DNA]</scope>
    <source>
        <strain evidence="2 3">TM6SC1</strain>
    </source>
</reference>
<evidence type="ECO:0000313" key="3">
    <source>
        <dbReference type="Proteomes" id="UP000032214"/>
    </source>
</evidence>
<comment type="caution">
    <text evidence="2">The sequence shown here is derived from an EMBL/GenBank/DDBJ whole genome shotgun (WGS) entry which is preliminary data.</text>
</comment>
<protein>
    <submittedName>
        <fullName evidence="2">Uncharacterized protein</fullName>
    </submittedName>
</protein>
<accession>A0A0D2JKY2</accession>
<evidence type="ECO:0000313" key="2">
    <source>
        <dbReference type="EMBL" id="KIX85043.1"/>
    </source>
</evidence>
<feature type="transmembrane region" description="Helical" evidence="1">
    <location>
        <begin position="12"/>
        <end position="37"/>
    </location>
</feature>
<keyword evidence="1" id="KW-1133">Transmembrane helix</keyword>
<organism evidence="2 3">
    <name type="scientific">candidate division TM6 bacterium JCVI TM6SC1</name>
    <dbReference type="NCBI Taxonomy" id="1306947"/>
    <lineage>
        <taxon>Bacteria</taxon>
        <taxon>Candidatus Babelota</taxon>
        <taxon>Vermiphilus</taxon>
    </lineage>
</organism>
<gene>
    <name evidence="2" type="ORF">J120_03790</name>
</gene>
<keyword evidence="1" id="KW-0472">Membrane</keyword>
<keyword evidence="1" id="KW-0812">Transmembrane</keyword>
<dbReference type="EMBL" id="ARQD01000003">
    <property type="protein sequence ID" value="KIX85043.1"/>
    <property type="molecule type" value="Genomic_DNA"/>
</dbReference>
<proteinExistence type="predicted"/>
<sequence>MKYRDPRKYASGFGLLEVIIMLAISTFCIHTLFTYVLRFNHYTCEHKQKLYHAIHVSSVIELIARDIAASLASTYADGIYTLICKDKIIKLQYKNKKILRAEGDFSVMKKWHSIAHNITDFSITALSGSISYATVLLKTSLKSYVRIVRVSYADVVH</sequence>
<name>A0A0D2JKY2_9BACT</name>
<evidence type="ECO:0000256" key="1">
    <source>
        <dbReference type="SAM" id="Phobius"/>
    </source>
</evidence>
<keyword evidence="3" id="KW-1185">Reference proteome</keyword>
<dbReference type="STRING" id="1306947.J120_03790"/>
<dbReference type="AlphaFoldDB" id="A0A0D2JKY2"/>